<dbReference type="AlphaFoldDB" id="A0A414XJX8"/>
<dbReference type="EMBL" id="QRKB01000087">
    <property type="protein sequence ID" value="RHH74230.1"/>
    <property type="molecule type" value="Genomic_DNA"/>
</dbReference>
<organism evidence="1 2">
    <name type="scientific">Segatella copri</name>
    <dbReference type="NCBI Taxonomy" id="165179"/>
    <lineage>
        <taxon>Bacteria</taxon>
        <taxon>Pseudomonadati</taxon>
        <taxon>Bacteroidota</taxon>
        <taxon>Bacteroidia</taxon>
        <taxon>Bacteroidales</taxon>
        <taxon>Prevotellaceae</taxon>
        <taxon>Segatella</taxon>
    </lineage>
</organism>
<protein>
    <submittedName>
        <fullName evidence="1">Uncharacterized protein</fullName>
    </submittedName>
</protein>
<evidence type="ECO:0000313" key="2">
    <source>
        <dbReference type="Proteomes" id="UP000284548"/>
    </source>
</evidence>
<proteinExistence type="predicted"/>
<evidence type="ECO:0000313" key="1">
    <source>
        <dbReference type="EMBL" id="RHH74230.1"/>
    </source>
</evidence>
<name>A0A414XJX8_9BACT</name>
<reference evidence="1 2" key="1">
    <citation type="submission" date="2018-08" db="EMBL/GenBank/DDBJ databases">
        <title>A genome reference for cultivated species of the human gut microbiota.</title>
        <authorList>
            <person name="Zou Y."/>
            <person name="Xue W."/>
            <person name="Luo G."/>
        </authorList>
    </citation>
    <scope>NUCLEOTIDE SEQUENCE [LARGE SCALE GENOMIC DNA]</scope>
    <source>
        <strain evidence="1 2">AM16-54</strain>
    </source>
</reference>
<dbReference type="Proteomes" id="UP000284548">
    <property type="component" value="Unassembled WGS sequence"/>
</dbReference>
<gene>
    <name evidence="1" type="ORF">DW192_16040</name>
</gene>
<sequence length="240" mass="28437">MITNDLFLVLKNFQGVREKQGENEKLTKLAVQFMIVAENILLGACFEINGIRRIYPLEIEIYYHEEGDDGLKDPVMYHTNDHENKQLDYYPLGSLNCHVSGIDITFENEEKRYRVSILIRKYKVCDYDGCKWVTKEKKECEVRSTYIYEDMFMNIPLSDGITIKWIPFKSAGSLERICVKPRIHVAEYEKDINGRYQKVEIPKDEYDKLSDDKKKAYFMYSGKILKKCNRMWNYSVVDKR</sequence>
<dbReference type="RefSeq" id="WP_118255964.1">
    <property type="nucleotide sequence ID" value="NZ_QRKB01000087.1"/>
</dbReference>
<accession>A0A414XJX8</accession>
<comment type="caution">
    <text evidence="1">The sequence shown here is derived from an EMBL/GenBank/DDBJ whole genome shotgun (WGS) entry which is preliminary data.</text>
</comment>